<keyword evidence="9" id="KW-0934">Plastid</keyword>
<dbReference type="InterPro" id="IPR023035">
    <property type="entry name" value="Ribosomal_uS9_bac/plastid"/>
</dbReference>
<evidence type="ECO:0000256" key="2">
    <source>
        <dbReference type="ARBA" id="ARBA00005251"/>
    </source>
</evidence>
<dbReference type="NCBIfam" id="NF001099">
    <property type="entry name" value="PRK00132.1"/>
    <property type="match status" value="1"/>
</dbReference>
<dbReference type="SUPFAM" id="SSF54211">
    <property type="entry name" value="Ribosomal protein S5 domain 2-like"/>
    <property type="match status" value="1"/>
</dbReference>
<geneLocation type="chloroplast" evidence="9"/>
<reference evidence="9" key="1">
    <citation type="submission" date="2016-03" db="EMBL/GenBank/DDBJ databases">
        <title>The 'other' coral symbiont: Ostreobium diversity and distribution.</title>
        <authorList>
            <person name="del Campo J."/>
            <person name="Pombert J.-F."/>
            <person name="Slapeta J."/>
            <person name="Larkum A."/>
            <person name="Keeling P.J."/>
        </authorList>
    </citation>
    <scope>NUCLEOTIDE SEQUENCE</scope>
    <source>
        <strain evidence="9">OS1B</strain>
    </source>
</reference>
<dbReference type="GO" id="GO:0015935">
    <property type="term" value="C:small ribosomal subunit"/>
    <property type="evidence" value="ECO:0007669"/>
    <property type="project" value="UniProtKB-ARBA"/>
</dbReference>
<dbReference type="FunFam" id="3.30.230.10:FF:000001">
    <property type="entry name" value="30S ribosomal protein S9"/>
    <property type="match status" value="1"/>
</dbReference>
<evidence type="ECO:0000256" key="4">
    <source>
        <dbReference type="ARBA" id="ARBA00023274"/>
    </source>
</evidence>
<proteinExistence type="inferred from homology"/>
<keyword evidence="3 7" id="KW-0689">Ribosomal protein</keyword>
<name>A0A173CTL7_9CHLO</name>
<accession>A0A173CTL7</accession>
<sequence length="127" mass="14117">MVIGLGRRKKASAKVKLIPGTGEIIINKPITNYSNQQNLVYRSTISKPLESLGLDKNYDVIIHVCGGGTKGQIEAAQLGVARAVCQINSSYRIPLKLRGYLTRDARSKERRKYGLKKARKASQFSKR</sequence>
<feature type="compositionally biased region" description="Basic residues" evidence="8">
    <location>
        <begin position="108"/>
        <end position="127"/>
    </location>
</feature>
<dbReference type="GO" id="GO:0006412">
    <property type="term" value="P:translation"/>
    <property type="evidence" value="ECO:0007669"/>
    <property type="project" value="InterPro"/>
</dbReference>
<comment type="subcellular location">
    <subcellularLocation>
        <location evidence="1">Plastid</location>
        <location evidence="1">Chloroplast</location>
    </subcellularLocation>
</comment>
<dbReference type="Pfam" id="PF00380">
    <property type="entry name" value="Ribosomal_S9"/>
    <property type="match status" value="1"/>
</dbReference>
<dbReference type="EMBL" id="KU979013">
    <property type="protein sequence ID" value="ANG44440.1"/>
    <property type="molecule type" value="Genomic_DNA"/>
</dbReference>
<evidence type="ECO:0000256" key="5">
    <source>
        <dbReference type="ARBA" id="ARBA00035152"/>
    </source>
</evidence>
<dbReference type="GO" id="GO:0003735">
    <property type="term" value="F:structural constituent of ribosome"/>
    <property type="evidence" value="ECO:0007669"/>
    <property type="project" value="InterPro"/>
</dbReference>
<dbReference type="InterPro" id="IPR014721">
    <property type="entry name" value="Ribsml_uS5_D2-typ_fold_subgr"/>
</dbReference>
<dbReference type="Gene3D" id="3.30.230.10">
    <property type="match status" value="1"/>
</dbReference>
<protein>
    <recommendedName>
        <fullName evidence="5">Small ribosomal subunit protein uS9c</fullName>
    </recommendedName>
    <alternativeName>
        <fullName evidence="6">30S ribosomal protein S9, chloroplastic</fullName>
    </alternativeName>
</protein>
<dbReference type="GO" id="GO:0003723">
    <property type="term" value="F:RNA binding"/>
    <property type="evidence" value="ECO:0007669"/>
    <property type="project" value="TreeGrafter"/>
</dbReference>
<keyword evidence="4 7" id="KW-0687">Ribonucleoprotein</keyword>
<dbReference type="InterPro" id="IPR000754">
    <property type="entry name" value="Ribosomal_uS9"/>
</dbReference>
<dbReference type="PANTHER" id="PTHR21569:SF1">
    <property type="entry name" value="SMALL RIBOSOMAL SUBUNIT PROTEIN US9M"/>
    <property type="match status" value="1"/>
</dbReference>
<keyword evidence="9" id="KW-0150">Chloroplast</keyword>
<dbReference type="PANTHER" id="PTHR21569">
    <property type="entry name" value="RIBOSOMAL PROTEIN S9"/>
    <property type="match status" value="1"/>
</dbReference>
<evidence type="ECO:0000313" key="9">
    <source>
        <dbReference type="EMBL" id="ANG44440.1"/>
    </source>
</evidence>
<dbReference type="InterPro" id="IPR020568">
    <property type="entry name" value="Ribosomal_Su5_D2-typ_SF"/>
</dbReference>
<evidence type="ECO:0000256" key="3">
    <source>
        <dbReference type="ARBA" id="ARBA00022980"/>
    </source>
</evidence>
<dbReference type="PROSITE" id="PS00360">
    <property type="entry name" value="RIBOSOMAL_S9"/>
    <property type="match status" value="1"/>
</dbReference>
<evidence type="ECO:0000256" key="6">
    <source>
        <dbReference type="ARBA" id="ARBA00035437"/>
    </source>
</evidence>
<dbReference type="InterPro" id="IPR020574">
    <property type="entry name" value="Ribosomal_uS9_CS"/>
</dbReference>
<dbReference type="AlphaFoldDB" id="A0A173CTL7"/>
<gene>
    <name evidence="9" type="primary">rps9</name>
</gene>
<evidence type="ECO:0000256" key="8">
    <source>
        <dbReference type="SAM" id="MobiDB-lite"/>
    </source>
</evidence>
<dbReference type="GO" id="GO:0009507">
    <property type="term" value="C:chloroplast"/>
    <property type="evidence" value="ECO:0007669"/>
    <property type="project" value="UniProtKB-SubCell"/>
</dbReference>
<organism evidence="9">
    <name type="scientific">Ostreobium sp. OS1B</name>
    <dbReference type="NCBI Taxonomy" id="1851547"/>
    <lineage>
        <taxon>Eukaryota</taxon>
        <taxon>Viridiplantae</taxon>
        <taxon>Chlorophyta</taxon>
        <taxon>core chlorophytes</taxon>
        <taxon>Ulvophyceae</taxon>
        <taxon>TCBD clade</taxon>
        <taxon>Bryopsidales</taxon>
        <taxon>Ostreobineae</taxon>
        <taxon>Ostreobiaceae</taxon>
        <taxon>Ostreobium</taxon>
    </lineage>
</organism>
<feature type="region of interest" description="Disordered" evidence="8">
    <location>
        <begin position="106"/>
        <end position="127"/>
    </location>
</feature>
<comment type="similarity">
    <text evidence="2 7">Belongs to the universal ribosomal protein uS9 family.</text>
</comment>
<evidence type="ECO:0000256" key="1">
    <source>
        <dbReference type="ARBA" id="ARBA00004229"/>
    </source>
</evidence>
<evidence type="ECO:0000256" key="7">
    <source>
        <dbReference type="RuleBase" id="RU003815"/>
    </source>
</evidence>